<dbReference type="RefSeq" id="WP_063947581.1">
    <property type="nucleotide sequence ID" value="NZ_LXPS01000004.1"/>
</dbReference>
<dbReference type="InterPro" id="IPR036388">
    <property type="entry name" value="WH-like_DNA-bd_sf"/>
</dbReference>
<dbReference type="AlphaFoldDB" id="A0A176XI32"/>
<accession>A0A176XI32</accession>
<evidence type="ECO:0000313" key="2">
    <source>
        <dbReference type="Proteomes" id="UP000077098"/>
    </source>
</evidence>
<comment type="caution">
    <text evidence="1">The sequence shown here is derived from an EMBL/GenBank/DDBJ whole genome shotgun (WGS) entry which is preliminary data.</text>
</comment>
<dbReference type="SUPFAM" id="SSF88659">
    <property type="entry name" value="Sigma3 and sigma4 domains of RNA polymerase sigma factors"/>
    <property type="match status" value="1"/>
</dbReference>
<protein>
    <submittedName>
        <fullName evidence="1">Uncharacterized protein</fullName>
    </submittedName>
</protein>
<gene>
    <name evidence="1" type="ORF">A7J57_20575</name>
</gene>
<organism evidence="1 2">
    <name type="scientific">Agrobacterium tumefaciens</name>
    <dbReference type="NCBI Taxonomy" id="358"/>
    <lineage>
        <taxon>Bacteria</taxon>
        <taxon>Pseudomonadati</taxon>
        <taxon>Pseudomonadota</taxon>
        <taxon>Alphaproteobacteria</taxon>
        <taxon>Hyphomicrobiales</taxon>
        <taxon>Rhizobiaceae</taxon>
        <taxon>Rhizobium/Agrobacterium group</taxon>
        <taxon>Agrobacterium</taxon>
        <taxon>Agrobacterium tumefaciens complex</taxon>
    </lineage>
</organism>
<name>A0A176XI32_AGRTU</name>
<dbReference type="EMBL" id="LXPS01000004">
    <property type="protein sequence ID" value="OAE48936.1"/>
    <property type="molecule type" value="Genomic_DNA"/>
</dbReference>
<dbReference type="Gene3D" id="1.10.10.10">
    <property type="entry name" value="Winged helix-like DNA-binding domain superfamily/Winged helix DNA-binding domain"/>
    <property type="match status" value="1"/>
</dbReference>
<proteinExistence type="predicted"/>
<sequence length="268" mass="30880">MIEPLRKYRKDGRLYERRAETTAALCLLESLSLEQLVQRAKVRAKTDPLYLSSECLLHRIRKCKQHNSDRLFESLFRILMARVESAATLRSEIYRLPNGKIAITAFGTKVRDYVVDRFLARLIADRDGYDERLDYFEVNFSHAIASLRATAKKRAADEENRSQRLSTNDDEEVSAAVEKAAGAFDPFEVSKIDDGNYRFRLFAAIKKLPEKERHVVALLFKEYPIESNDPSKPSICKILGCVEKTVRNRRDRAFEKLKTALSEEEIDA</sequence>
<reference evidence="1 2" key="1">
    <citation type="submission" date="2016-05" db="EMBL/GenBank/DDBJ databases">
        <authorList>
            <person name="Lavstsen T."/>
            <person name="Jespersen J.S."/>
        </authorList>
    </citation>
    <scope>NUCLEOTIDE SEQUENCE [LARGE SCALE GENOMIC DNA]</scope>
    <source>
        <strain evidence="1 2">KCJ1736</strain>
    </source>
</reference>
<dbReference type="Proteomes" id="UP000077098">
    <property type="component" value="Unassembled WGS sequence"/>
</dbReference>
<dbReference type="InterPro" id="IPR013324">
    <property type="entry name" value="RNA_pol_sigma_r3/r4-like"/>
</dbReference>
<evidence type="ECO:0000313" key="1">
    <source>
        <dbReference type="EMBL" id="OAE48936.1"/>
    </source>
</evidence>